<dbReference type="EMBL" id="CM047741">
    <property type="protein sequence ID" value="KAJ0038426.1"/>
    <property type="molecule type" value="Genomic_DNA"/>
</dbReference>
<name>A0ACC0YN26_9ROSI</name>
<proteinExistence type="predicted"/>
<organism evidence="1 2">
    <name type="scientific">Pistacia integerrima</name>
    <dbReference type="NCBI Taxonomy" id="434235"/>
    <lineage>
        <taxon>Eukaryota</taxon>
        <taxon>Viridiplantae</taxon>
        <taxon>Streptophyta</taxon>
        <taxon>Embryophyta</taxon>
        <taxon>Tracheophyta</taxon>
        <taxon>Spermatophyta</taxon>
        <taxon>Magnoliopsida</taxon>
        <taxon>eudicotyledons</taxon>
        <taxon>Gunneridae</taxon>
        <taxon>Pentapetalae</taxon>
        <taxon>rosids</taxon>
        <taxon>malvids</taxon>
        <taxon>Sapindales</taxon>
        <taxon>Anacardiaceae</taxon>
        <taxon>Pistacia</taxon>
    </lineage>
</organism>
<sequence>MDSHFSGASELKGKPCHMTITEEKGESRDSMKWVEGQGEGGPSLAPTQLGSLQLDSLQGKDVSGLVKSRVEEINGMSCSSNALGKGLLKVNVNKLSGLTKANLGKVGELDHPRELDALGLGCIIALETTNLGKNNENVGPSIEALGMEVDAGKPIEQVKSSSIVRQEKGSLSPTGEALGKSETVGRTTRTTPLNLSVHYVDEGRERLKRRLVSTEQIPSQ</sequence>
<keyword evidence="2" id="KW-1185">Reference proteome</keyword>
<gene>
    <name evidence="1" type="ORF">Pint_22741</name>
</gene>
<evidence type="ECO:0000313" key="2">
    <source>
        <dbReference type="Proteomes" id="UP001163603"/>
    </source>
</evidence>
<evidence type="ECO:0000313" key="1">
    <source>
        <dbReference type="EMBL" id="KAJ0038426.1"/>
    </source>
</evidence>
<reference evidence="2" key="1">
    <citation type="journal article" date="2023" name="G3 (Bethesda)">
        <title>Genome assembly and association tests identify interacting loci associated with vigor, precocity, and sex in interspecific pistachio rootstocks.</title>
        <authorList>
            <person name="Palmer W."/>
            <person name="Jacygrad E."/>
            <person name="Sagayaradj S."/>
            <person name="Cavanaugh K."/>
            <person name="Han R."/>
            <person name="Bertier L."/>
            <person name="Beede B."/>
            <person name="Kafkas S."/>
            <person name="Golino D."/>
            <person name="Preece J."/>
            <person name="Michelmore R."/>
        </authorList>
    </citation>
    <scope>NUCLEOTIDE SEQUENCE [LARGE SCALE GENOMIC DNA]</scope>
</reference>
<comment type="caution">
    <text evidence="1">The sequence shown here is derived from an EMBL/GenBank/DDBJ whole genome shotgun (WGS) entry which is preliminary data.</text>
</comment>
<accession>A0ACC0YN26</accession>
<dbReference type="Proteomes" id="UP001163603">
    <property type="component" value="Chromosome 6"/>
</dbReference>
<protein>
    <submittedName>
        <fullName evidence="1">Uncharacterized protein</fullName>
    </submittedName>
</protein>